<keyword evidence="4" id="KW-1133">Transmembrane helix</keyword>
<dbReference type="InterPro" id="IPR050757">
    <property type="entry name" value="Collagen_mod_GT25"/>
</dbReference>
<gene>
    <name evidence="5" type="ORF">BDW47DRAFT_110064</name>
</gene>
<dbReference type="PANTHER" id="PTHR10730:SF53">
    <property type="entry name" value="GLYCOSYLTRANSFERASE 25 FAMILY MEMBER"/>
    <property type="match status" value="1"/>
</dbReference>
<protein>
    <recommendedName>
        <fullName evidence="7">LPS glycosyltransferase</fullName>
    </recommendedName>
</protein>
<dbReference type="CDD" id="cd06532">
    <property type="entry name" value="Glyco_transf_25"/>
    <property type="match status" value="1"/>
</dbReference>
<keyword evidence="2" id="KW-0328">Glycosyltransferase</keyword>
<evidence type="ECO:0000313" key="6">
    <source>
        <dbReference type="Proteomes" id="UP000234585"/>
    </source>
</evidence>
<dbReference type="InterPro" id="IPR002654">
    <property type="entry name" value="Glyco_trans_25"/>
</dbReference>
<dbReference type="OrthoDB" id="47375at2759"/>
<organism evidence="5 6">
    <name type="scientific">Aspergillus candidus</name>
    <dbReference type="NCBI Taxonomy" id="41067"/>
    <lineage>
        <taxon>Eukaryota</taxon>
        <taxon>Fungi</taxon>
        <taxon>Dikarya</taxon>
        <taxon>Ascomycota</taxon>
        <taxon>Pezizomycotina</taxon>
        <taxon>Eurotiomycetes</taxon>
        <taxon>Eurotiomycetidae</taxon>
        <taxon>Eurotiales</taxon>
        <taxon>Aspergillaceae</taxon>
        <taxon>Aspergillus</taxon>
        <taxon>Aspergillus subgen. Circumdati</taxon>
    </lineage>
</organism>
<feature type="transmembrane region" description="Helical" evidence="4">
    <location>
        <begin position="12"/>
        <end position="30"/>
    </location>
</feature>
<dbReference type="GO" id="GO:0016740">
    <property type="term" value="F:transferase activity"/>
    <property type="evidence" value="ECO:0007669"/>
    <property type="project" value="UniProtKB-KW"/>
</dbReference>
<dbReference type="GeneID" id="36520796"/>
<keyword evidence="6" id="KW-1185">Reference proteome</keyword>
<reference evidence="5 6" key="1">
    <citation type="submission" date="2017-12" db="EMBL/GenBank/DDBJ databases">
        <authorList>
            <consortium name="DOE Joint Genome Institute"/>
            <person name="Haridas S."/>
            <person name="Kjaerbolling I."/>
            <person name="Vesth T.C."/>
            <person name="Frisvad J.C."/>
            <person name="Nybo J.L."/>
            <person name="Theobald S."/>
            <person name="Kuo A."/>
            <person name="Bowyer P."/>
            <person name="Matsuda Y."/>
            <person name="Mondo S."/>
            <person name="Lyhne E.K."/>
            <person name="Kogle M.E."/>
            <person name="Clum A."/>
            <person name="Lipzen A."/>
            <person name="Salamov A."/>
            <person name="Ngan C.Y."/>
            <person name="Daum C."/>
            <person name="Chiniquy J."/>
            <person name="Barry K."/>
            <person name="LaButti K."/>
            <person name="Simmons B.A."/>
            <person name="Magnuson J.K."/>
            <person name="Mortensen U.H."/>
            <person name="Larsen T.O."/>
            <person name="Grigoriev I.V."/>
            <person name="Baker S.E."/>
            <person name="Andersen M.R."/>
            <person name="Nordberg H.P."/>
            <person name="Cantor M.N."/>
            <person name="Hua S.X."/>
        </authorList>
    </citation>
    <scope>NUCLEOTIDE SEQUENCE [LARGE SCALE GENOMIC DNA]</scope>
    <source>
        <strain evidence="5 6">CBS 102.13</strain>
    </source>
</reference>
<dbReference type="EMBL" id="KZ559160">
    <property type="protein sequence ID" value="PLB35573.1"/>
    <property type="molecule type" value="Genomic_DNA"/>
</dbReference>
<dbReference type="RefSeq" id="XP_024669585.1">
    <property type="nucleotide sequence ID" value="XM_024813636.1"/>
</dbReference>
<accession>A0A2I2F4K8</accession>
<name>A0A2I2F4K8_ASPCN</name>
<keyword evidence="3" id="KW-0808">Transferase</keyword>
<dbReference type="Proteomes" id="UP000234585">
    <property type="component" value="Unassembled WGS sequence"/>
</dbReference>
<evidence type="ECO:0000256" key="2">
    <source>
        <dbReference type="ARBA" id="ARBA00022676"/>
    </source>
</evidence>
<evidence type="ECO:0000256" key="3">
    <source>
        <dbReference type="ARBA" id="ARBA00022679"/>
    </source>
</evidence>
<comment type="similarity">
    <text evidence="1">Belongs to the glycosyltransferase 25 family.</text>
</comment>
<evidence type="ECO:0000313" key="5">
    <source>
        <dbReference type="EMBL" id="PLB35573.1"/>
    </source>
</evidence>
<dbReference type="AlphaFoldDB" id="A0A2I2F4K8"/>
<dbReference type="PANTHER" id="PTHR10730">
    <property type="entry name" value="PROCOLLAGEN-LYSINE,2-OXOGLUTARATE 5-DIOXYGENASE/GLYCOSYLTRANSFERASE 25 FAMILY MEMBER"/>
    <property type="match status" value="1"/>
</dbReference>
<keyword evidence="4" id="KW-0472">Membrane</keyword>
<evidence type="ECO:0000256" key="4">
    <source>
        <dbReference type="SAM" id="Phobius"/>
    </source>
</evidence>
<proteinExistence type="inferred from homology"/>
<keyword evidence="4" id="KW-0812">Transmembrane</keyword>
<evidence type="ECO:0008006" key="7">
    <source>
        <dbReference type="Google" id="ProtNLM"/>
    </source>
</evidence>
<sequence length="385" mass="42001">MSWSTPQKRFARLVYVVGFFVFVSFVAYSIPGFGSLVRATDSRRGRFLDAIRNETLGVEKVFAINLPTRPDKRDSIILGSSLSGFHVDWIDGVKPDQISPLSYPYNWNREHATSEYAARRAHVDAMQQIVDKGIGSAIIMEDDVDWDVTIKTQLQNLAIALRALQGTGLDVSRSPYGDNWDIIWLGHCGIQCHTNDAFFLTPGDPTILPPHHFLPYWRDPPPFFRPDDTRLTCAASDGVCSVVYAVSYRGARKILSALSVNPTGLAEQIDIGAQFDVSLGRMCGINYLTCYTTYPSLTGGSATSSDIHASGDSPEKGGTMPSSFGVLYSTLLNVNRILSGEPTVHATWDDAKSVDVAPKDIPVLGGVLHVPGDGGLHAIPFDPPL</sequence>
<evidence type="ECO:0000256" key="1">
    <source>
        <dbReference type="ARBA" id="ARBA00006721"/>
    </source>
</evidence>